<keyword evidence="5" id="KW-1133">Transmembrane helix</keyword>
<dbReference type="GO" id="GO:0004888">
    <property type="term" value="F:transmembrane signaling receptor activity"/>
    <property type="evidence" value="ECO:0007669"/>
    <property type="project" value="InterPro"/>
</dbReference>
<feature type="transmembrane region" description="Helical" evidence="5">
    <location>
        <begin position="12"/>
        <end position="33"/>
    </location>
</feature>
<dbReference type="GO" id="GO:0006935">
    <property type="term" value="P:chemotaxis"/>
    <property type="evidence" value="ECO:0007669"/>
    <property type="project" value="InterPro"/>
</dbReference>
<evidence type="ECO:0000259" key="6">
    <source>
        <dbReference type="PROSITE" id="PS50111"/>
    </source>
</evidence>
<dbReference type="SMART" id="SM00283">
    <property type="entry name" value="MA"/>
    <property type="match status" value="1"/>
</dbReference>
<dbReference type="PANTHER" id="PTHR32089">
    <property type="entry name" value="METHYL-ACCEPTING CHEMOTAXIS PROTEIN MCPB"/>
    <property type="match status" value="1"/>
</dbReference>
<dbReference type="Gene3D" id="1.10.287.950">
    <property type="entry name" value="Methyl-accepting chemotaxis protein"/>
    <property type="match status" value="1"/>
</dbReference>
<dbReference type="GO" id="GO:0007165">
    <property type="term" value="P:signal transduction"/>
    <property type="evidence" value="ECO:0007669"/>
    <property type="project" value="UniProtKB-KW"/>
</dbReference>
<dbReference type="Proteomes" id="UP000239007">
    <property type="component" value="Unassembled WGS sequence"/>
</dbReference>
<dbReference type="EMBL" id="MSCH01000003">
    <property type="protein sequence ID" value="PQJ54128.1"/>
    <property type="molecule type" value="Genomic_DNA"/>
</dbReference>
<evidence type="ECO:0000313" key="8">
    <source>
        <dbReference type="Proteomes" id="UP000239007"/>
    </source>
</evidence>
<sequence length="549" mass="59659">MNFLNDISINRRLLIGFSITTLLMIILTMVGIYRVNMIGSSLTTMTDINLVKQRNAINFRGSVHDRAIAIRDLATSSTPAEAKVHIDNINELADFYQKSQRNMQAMKSSGIYFSAEETSILQKLDNIQQKTERLIQNVINSQVNMPNNDGLMLLKNGGSQLFVQWLSSINSFIDLEENKNIIATDEILKNAGTFKTTMLVLTFSALVLSILIAYIIANSFKASLGAEPMVAAESLSQIAQGNLVQSLSTEHKLSMMATMAKMQERLRHTVLEIAGASSDLKVQSTIVTQGSQDIILLAHEQDKLTVSTGDNLNDIKANITGVAETASQNKVNAKRMVERASTGLESMSLSVEAMQNVANIVTQAVEQISKLEALTEQIGGITNVIISISDQTNLLALNAAIEAARAGETGRGFAVVADEVRQLALRTGEATSQIQSTIDEVQKETSVAVAVMQNTLPKVQDGQTKTQDAMTLLQEIGDNANNSFKNAGIVSDTATEQVVIIGSITEVMAQIDDINKKTVDSLEQNNTATIALDKLAERLNKEIGFFKTS</sequence>
<accession>A0A2S7UWL0</accession>
<feature type="domain" description="Methyl-accepting transducer" evidence="6">
    <location>
        <begin position="276"/>
        <end position="512"/>
    </location>
</feature>
<dbReference type="RefSeq" id="WP_105052640.1">
    <property type="nucleotide sequence ID" value="NZ_BMYG01000013.1"/>
</dbReference>
<organism evidence="7 8">
    <name type="scientific">Psychrosphaera saromensis</name>
    <dbReference type="NCBI Taxonomy" id="716813"/>
    <lineage>
        <taxon>Bacteria</taxon>
        <taxon>Pseudomonadati</taxon>
        <taxon>Pseudomonadota</taxon>
        <taxon>Gammaproteobacteria</taxon>
        <taxon>Alteromonadales</taxon>
        <taxon>Pseudoalteromonadaceae</taxon>
        <taxon>Psychrosphaera</taxon>
    </lineage>
</organism>
<dbReference type="PROSITE" id="PS50111">
    <property type="entry name" value="CHEMOTAXIS_TRANSDUC_2"/>
    <property type="match status" value="1"/>
</dbReference>
<name>A0A2S7UWL0_9GAMM</name>
<keyword evidence="2 4" id="KW-0807">Transducer</keyword>
<comment type="caution">
    <text evidence="7">The sequence shown here is derived from an EMBL/GenBank/DDBJ whole genome shotgun (WGS) entry which is preliminary data.</text>
</comment>
<reference evidence="7 8" key="1">
    <citation type="submission" date="2016-12" db="EMBL/GenBank/DDBJ databases">
        <title>Diversity of luminous bacteria.</title>
        <authorList>
            <person name="Yoshizawa S."/>
            <person name="Kogure K."/>
        </authorList>
    </citation>
    <scope>NUCLEOTIDE SEQUENCE [LARGE SCALE GENOMIC DNA]</scope>
    <source>
        <strain evidence="7 8">SA4-48</strain>
    </source>
</reference>
<dbReference type="PRINTS" id="PR00260">
    <property type="entry name" value="CHEMTRNSDUCR"/>
</dbReference>
<dbReference type="OrthoDB" id="2489132at2"/>
<evidence type="ECO:0000256" key="3">
    <source>
        <dbReference type="ARBA" id="ARBA00029447"/>
    </source>
</evidence>
<dbReference type="AlphaFoldDB" id="A0A2S7UWL0"/>
<keyword evidence="8" id="KW-1185">Reference proteome</keyword>
<dbReference type="Pfam" id="PF00015">
    <property type="entry name" value="MCPsignal"/>
    <property type="match status" value="1"/>
</dbReference>
<protein>
    <recommendedName>
        <fullName evidence="6">Methyl-accepting transducer domain-containing protein</fullName>
    </recommendedName>
</protein>
<keyword evidence="5" id="KW-0472">Membrane</keyword>
<comment type="similarity">
    <text evidence="3">Belongs to the methyl-accepting chemotaxis (MCP) protein family.</text>
</comment>
<evidence type="ECO:0000256" key="1">
    <source>
        <dbReference type="ARBA" id="ARBA00004370"/>
    </source>
</evidence>
<comment type="subcellular location">
    <subcellularLocation>
        <location evidence="1">Membrane</location>
    </subcellularLocation>
</comment>
<keyword evidence="5" id="KW-0812">Transmembrane</keyword>
<dbReference type="InterPro" id="IPR004089">
    <property type="entry name" value="MCPsignal_dom"/>
</dbReference>
<dbReference type="Pfam" id="PF12729">
    <property type="entry name" value="4HB_MCP_1"/>
    <property type="match status" value="1"/>
</dbReference>
<dbReference type="GO" id="GO:0016020">
    <property type="term" value="C:membrane"/>
    <property type="evidence" value="ECO:0007669"/>
    <property type="project" value="UniProtKB-SubCell"/>
</dbReference>
<dbReference type="InterPro" id="IPR004090">
    <property type="entry name" value="Chemotax_Me-accpt_rcpt"/>
</dbReference>
<dbReference type="SUPFAM" id="SSF58104">
    <property type="entry name" value="Methyl-accepting chemotaxis protein (MCP) signaling domain"/>
    <property type="match status" value="1"/>
</dbReference>
<evidence type="ECO:0000256" key="5">
    <source>
        <dbReference type="SAM" id="Phobius"/>
    </source>
</evidence>
<feature type="transmembrane region" description="Helical" evidence="5">
    <location>
        <begin position="198"/>
        <end position="217"/>
    </location>
</feature>
<evidence type="ECO:0000313" key="7">
    <source>
        <dbReference type="EMBL" id="PQJ54128.1"/>
    </source>
</evidence>
<dbReference type="PANTHER" id="PTHR32089:SF112">
    <property type="entry name" value="LYSOZYME-LIKE PROTEIN-RELATED"/>
    <property type="match status" value="1"/>
</dbReference>
<dbReference type="CDD" id="cd11386">
    <property type="entry name" value="MCP_signal"/>
    <property type="match status" value="1"/>
</dbReference>
<evidence type="ECO:0000256" key="4">
    <source>
        <dbReference type="PROSITE-ProRule" id="PRU00284"/>
    </source>
</evidence>
<dbReference type="InterPro" id="IPR024478">
    <property type="entry name" value="HlyB_4HB_MCP"/>
</dbReference>
<evidence type="ECO:0000256" key="2">
    <source>
        <dbReference type="ARBA" id="ARBA00023224"/>
    </source>
</evidence>
<proteinExistence type="inferred from homology"/>
<gene>
    <name evidence="7" type="ORF">BTO11_11035</name>
</gene>